<dbReference type="STRING" id="1802451.A3C82_02790"/>
<comment type="catalytic activity">
    <reaction evidence="6 7">
        <text>L-glutamyl-tRNA(Gln) + L-glutamine + ATP + H2O = L-glutaminyl-tRNA(Gln) + L-glutamate + ADP + phosphate + H(+)</text>
        <dbReference type="Rhea" id="RHEA:17521"/>
        <dbReference type="Rhea" id="RHEA-COMP:9681"/>
        <dbReference type="Rhea" id="RHEA-COMP:9684"/>
        <dbReference type="ChEBI" id="CHEBI:15377"/>
        <dbReference type="ChEBI" id="CHEBI:15378"/>
        <dbReference type="ChEBI" id="CHEBI:29985"/>
        <dbReference type="ChEBI" id="CHEBI:30616"/>
        <dbReference type="ChEBI" id="CHEBI:43474"/>
        <dbReference type="ChEBI" id="CHEBI:58359"/>
        <dbReference type="ChEBI" id="CHEBI:78520"/>
        <dbReference type="ChEBI" id="CHEBI:78521"/>
        <dbReference type="ChEBI" id="CHEBI:456216"/>
        <dbReference type="EC" id="6.3.5.7"/>
    </reaction>
</comment>
<accession>A0A1G2R2V3</accession>
<dbReference type="GO" id="GO:0030956">
    <property type="term" value="C:glutamyl-tRNA(Gln) amidotransferase complex"/>
    <property type="evidence" value="ECO:0007669"/>
    <property type="project" value="InterPro"/>
</dbReference>
<comment type="function">
    <text evidence="7">Allows the formation of correctly charged Gln-tRNA(Gln) through the transamidation of misacylated Glu-tRNA(Gln) in organisms which lack glutaminyl-tRNA synthetase. The reaction takes place in the presence of glutamine and ATP through an activated gamma-phospho-Glu-tRNA(Gln).</text>
</comment>
<dbReference type="GO" id="GO:0005524">
    <property type="term" value="F:ATP binding"/>
    <property type="evidence" value="ECO:0007669"/>
    <property type="project" value="UniProtKB-KW"/>
</dbReference>
<dbReference type="Pfam" id="PF01425">
    <property type="entry name" value="Amidase"/>
    <property type="match status" value="1"/>
</dbReference>
<comment type="caution">
    <text evidence="9">The sequence shown here is derived from an EMBL/GenBank/DDBJ whole genome shotgun (WGS) entry which is preliminary data.</text>
</comment>
<dbReference type="EC" id="6.3.5.7" evidence="7"/>
<dbReference type="GO" id="GO:0006412">
    <property type="term" value="P:translation"/>
    <property type="evidence" value="ECO:0007669"/>
    <property type="project" value="UniProtKB-UniRule"/>
</dbReference>
<gene>
    <name evidence="7" type="primary">gatA</name>
    <name evidence="9" type="ORF">A3C82_02790</name>
</gene>
<dbReference type="AlphaFoldDB" id="A0A1G2R2V3"/>
<evidence type="ECO:0000256" key="7">
    <source>
        <dbReference type="HAMAP-Rule" id="MF_00120"/>
    </source>
</evidence>
<dbReference type="PROSITE" id="PS00571">
    <property type="entry name" value="AMIDASES"/>
    <property type="match status" value="1"/>
</dbReference>
<dbReference type="EMBL" id="MHTW01000017">
    <property type="protein sequence ID" value="OHA67166.1"/>
    <property type="molecule type" value="Genomic_DNA"/>
</dbReference>
<dbReference type="GO" id="GO:0050567">
    <property type="term" value="F:glutaminyl-tRNA synthase (glutamine-hydrolyzing) activity"/>
    <property type="evidence" value="ECO:0007669"/>
    <property type="project" value="UniProtKB-UniRule"/>
</dbReference>
<keyword evidence="4 7" id="KW-0067">ATP-binding</keyword>
<feature type="domain" description="Amidase" evidence="8">
    <location>
        <begin position="23"/>
        <end position="460"/>
    </location>
</feature>
<keyword evidence="2 7" id="KW-0436">Ligase</keyword>
<feature type="active site" description="Acyl-ester intermediate" evidence="7">
    <location>
        <position position="177"/>
    </location>
</feature>
<reference evidence="9 10" key="1">
    <citation type="journal article" date="2016" name="Nat. Commun.">
        <title>Thousands of microbial genomes shed light on interconnected biogeochemical processes in an aquifer system.</title>
        <authorList>
            <person name="Anantharaman K."/>
            <person name="Brown C.T."/>
            <person name="Hug L.A."/>
            <person name="Sharon I."/>
            <person name="Castelle C.J."/>
            <person name="Probst A.J."/>
            <person name="Thomas B.C."/>
            <person name="Singh A."/>
            <person name="Wilkins M.J."/>
            <person name="Karaoz U."/>
            <person name="Brodie E.L."/>
            <person name="Williams K.H."/>
            <person name="Hubbard S.S."/>
            <person name="Banfield J.F."/>
        </authorList>
    </citation>
    <scope>NUCLEOTIDE SEQUENCE [LARGE SCALE GENOMIC DNA]</scope>
</reference>
<dbReference type="HAMAP" id="MF_00120">
    <property type="entry name" value="GatA"/>
    <property type="match status" value="1"/>
</dbReference>
<dbReference type="InterPro" id="IPR020556">
    <property type="entry name" value="Amidase_CS"/>
</dbReference>
<protein>
    <recommendedName>
        <fullName evidence="7">Glutamyl-tRNA(Gln) amidotransferase subunit A</fullName>
        <shortName evidence="7">Glu-ADT subunit A</shortName>
        <ecNumber evidence="7">6.3.5.7</ecNumber>
    </recommendedName>
</protein>
<feature type="active site" description="Charge relay system" evidence="7">
    <location>
        <position position="153"/>
    </location>
</feature>
<dbReference type="Proteomes" id="UP000176901">
    <property type="component" value="Unassembled WGS sequence"/>
</dbReference>
<evidence type="ECO:0000256" key="6">
    <source>
        <dbReference type="ARBA" id="ARBA00047407"/>
    </source>
</evidence>
<keyword evidence="3 7" id="KW-0547">Nucleotide-binding</keyword>
<dbReference type="NCBIfam" id="TIGR00132">
    <property type="entry name" value="gatA"/>
    <property type="match status" value="1"/>
</dbReference>
<evidence type="ECO:0000256" key="4">
    <source>
        <dbReference type="ARBA" id="ARBA00022840"/>
    </source>
</evidence>
<name>A0A1G2R2V3_9BACT</name>
<evidence type="ECO:0000259" key="8">
    <source>
        <dbReference type="Pfam" id="PF01425"/>
    </source>
</evidence>
<keyword evidence="5 7" id="KW-0648">Protein biosynthesis</keyword>
<organism evidence="9 10">
    <name type="scientific">Candidatus Wildermuthbacteria bacterium RIFCSPHIGHO2_02_FULL_47_12</name>
    <dbReference type="NCBI Taxonomy" id="1802451"/>
    <lineage>
        <taxon>Bacteria</taxon>
        <taxon>Candidatus Wildermuthiibacteriota</taxon>
    </lineage>
</organism>
<feature type="active site" description="Charge relay system" evidence="7">
    <location>
        <position position="78"/>
    </location>
</feature>
<dbReference type="SUPFAM" id="SSF75304">
    <property type="entry name" value="Amidase signature (AS) enzymes"/>
    <property type="match status" value="1"/>
</dbReference>
<evidence type="ECO:0000313" key="9">
    <source>
        <dbReference type="EMBL" id="OHA67166.1"/>
    </source>
</evidence>
<dbReference type="InterPro" id="IPR036928">
    <property type="entry name" value="AS_sf"/>
</dbReference>
<proteinExistence type="inferred from homology"/>
<evidence type="ECO:0000256" key="2">
    <source>
        <dbReference type="ARBA" id="ARBA00022598"/>
    </source>
</evidence>
<dbReference type="InterPro" id="IPR023631">
    <property type="entry name" value="Amidase_dom"/>
</dbReference>
<evidence type="ECO:0000256" key="5">
    <source>
        <dbReference type="ARBA" id="ARBA00022917"/>
    </source>
</evidence>
<evidence type="ECO:0000313" key="10">
    <source>
        <dbReference type="Proteomes" id="UP000176901"/>
    </source>
</evidence>
<dbReference type="PANTHER" id="PTHR11895:SF151">
    <property type="entry name" value="GLUTAMYL-TRNA(GLN) AMIDOTRANSFERASE SUBUNIT A"/>
    <property type="match status" value="1"/>
</dbReference>
<dbReference type="Gene3D" id="3.90.1300.10">
    <property type="entry name" value="Amidase signature (AS) domain"/>
    <property type="match status" value="1"/>
</dbReference>
<dbReference type="InterPro" id="IPR000120">
    <property type="entry name" value="Amidase"/>
</dbReference>
<comment type="similarity">
    <text evidence="1 7">Belongs to the amidase family. GatA subfamily.</text>
</comment>
<dbReference type="PANTHER" id="PTHR11895">
    <property type="entry name" value="TRANSAMIDASE"/>
    <property type="match status" value="1"/>
</dbReference>
<sequence>MNTDLSIEDITKGLAEKRFSARELAKEFLDVAKKKDKDIHAFLNFTEDRALNQAEEIDKKISRGEKLGFLAGVPCSVKDAILVEGAPCTAGSKALEYYIAPYDATVVTKIKDAGAVIIGKTNMDEFGMGASTENSAFGPTKNPHDLTRVSGGSGGGASASVAAGECVIGLGEDTGGSIRLPSSFCGVVGLKPTYGAVSRNGVIALASSLDQVGPVAKTVKDAEILFNVIRGKDELDSTSVDYEIQDTKYKIQDLRIGVPKEYFSKGLDVEVEKIVRNAIEKFEYAGAKIQEMELPHTQYALAAYYIINTSEASANLARYDGMRYGLSVQEGSFLLDAYLDSRGGGLGTEVKRRIILGTYALSAGYYEAYYNKAQKVRTLLKQDFEKAFEKVDIIVGPVSPFLPFKIGERITDPLQMYLVDIYTVPVNLAGLPALSIPAGKVGDLPVGLHMIAPAFEEQRLFETGKLFEQL</sequence>
<evidence type="ECO:0000256" key="1">
    <source>
        <dbReference type="ARBA" id="ARBA00008069"/>
    </source>
</evidence>
<comment type="subunit">
    <text evidence="7">Heterotrimer of A, B and C subunits.</text>
</comment>
<evidence type="ECO:0000256" key="3">
    <source>
        <dbReference type="ARBA" id="ARBA00022741"/>
    </source>
</evidence>
<dbReference type="InterPro" id="IPR004412">
    <property type="entry name" value="GatA"/>
</dbReference>